<evidence type="ECO:0000256" key="1">
    <source>
        <dbReference type="SAM" id="MobiDB-lite"/>
    </source>
</evidence>
<accession>A0A447QUB9</accession>
<feature type="region of interest" description="Disordered" evidence="1">
    <location>
        <begin position="71"/>
        <end position="104"/>
    </location>
</feature>
<reference evidence="2 3" key="1">
    <citation type="submission" date="2018-12" db="EMBL/GenBank/DDBJ databases">
        <authorList>
            <consortium name="Pathogen Informatics"/>
        </authorList>
    </citation>
    <scope>NUCLEOTIDE SEQUENCE [LARGE SCALE GENOMIC DNA]</scope>
    <source>
        <strain evidence="2 3">NCTC9419</strain>
    </source>
</reference>
<name>A0A447QUB9_SERRU</name>
<protein>
    <submittedName>
        <fullName evidence="2">Pyruvate:ferredoxin (Flavodoxin) oxidoreductase</fullName>
    </submittedName>
</protein>
<dbReference type="AlphaFoldDB" id="A0A447QUB9"/>
<dbReference type="Gene3D" id="3.40.50.920">
    <property type="match status" value="1"/>
</dbReference>
<proteinExistence type="predicted"/>
<organism evidence="2 3">
    <name type="scientific">Serratia rubidaea</name>
    <name type="common">Serratia marinorubra</name>
    <dbReference type="NCBI Taxonomy" id="61652"/>
    <lineage>
        <taxon>Bacteria</taxon>
        <taxon>Pseudomonadati</taxon>
        <taxon>Pseudomonadota</taxon>
        <taxon>Gammaproteobacteria</taxon>
        <taxon>Enterobacterales</taxon>
        <taxon>Yersiniaceae</taxon>
        <taxon>Serratia</taxon>
    </lineage>
</organism>
<dbReference type="Proteomes" id="UP000271603">
    <property type="component" value="Chromosome"/>
</dbReference>
<gene>
    <name evidence="2" type="ORF">NCTC9419_05208</name>
</gene>
<keyword evidence="2" id="KW-0670">Pyruvate</keyword>
<dbReference type="InterPro" id="IPR009014">
    <property type="entry name" value="Transketo_C/PFOR_II"/>
</dbReference>
<evidence type="ECO:0000313" key="2">
    <source>
        <dbReference type="EMBL" id="VEA73573.1"/>
    </source>
</evidence>
<sequence>MSALAEAFSRGERATLPLTIGGRYGLSSKEFGPDCALAVFAELALERPRPRFTVGIFDDVSGLSLPLHDNPLPSAPRWRRCSTASAATAPSPPPRTTSKSSAIARRCLPRATLSTIRKRPAA</sequence>
<dbReference type="SUPFAM" id="SSF52922">
    <property type="entry name" value="TK C-terminal domain-like"/>
    <property type="match status" value="1"/>
</dbReference>
<evidence type="ECO:0000313" key="3">
    <source>
        <dbReference type="Proteomes" id="UP000271603"/>
    </source>
</evidence>
<dbReference type="EMBL" id="LR134155">
    <property type="protein sequence ID" value="VEA73573.1"/>
    <property type="molecule type" value="Genomic_DNA"/>
</dbReference>